<dbReference type="PANTHER" id="PTHR10502:SF207">
    <property type="entry name" value="OS09G0368850 PROTEIN"/>
    <property type="match status" value="1"/>
</dbReference>
<dbReference type="InterPro" id="IPR001464">
    <property type="entry name" value="Annexin"/>
</dbReference>
<keyword evidence="5" id="KW-0111">Calcium/phospholipid-binding</keyword>
<dbReference type="GO" id="GO:0009414">
    <property type="term" value="P:response to water deprivation"/>
    <property type="evidence" value="ECO:0007669"/>
    <property type="project" value="TreeGrafter"/>
</dbReference>
<dbReference type="GO" id="GO:0005886">
    <property type="term" value="C:plasma membrane"/>
    <property type="evidence" value="ECO:0007669"/>
    <property type="project" value="TreeGrafter"/>
</dbReference>
<evidence type="ECO:0000256" key="6">
    <source>
        <dbReference type="PIRSR" id="PIRSR609118-1"/>
    </source>
</evidence>
<dbReference type="Gene3D" id="1.10.220.10">
    <property type="entry name" value="Annexin"/>
    <property type="match status" value="4"/>
</dbReference>
<dbReference type="OrthoDB" id="37886at2759"/>
<name>A0A833QIV1_9POAL</name>
<dbReference type="Proteomes" id="UP000623129">
    <property type="component" value="Unassembled WGS sequence"/>
</dbReference>
<dbReference type="GO" id="GO:0001786">
    <property type="term" value="F:phosphatidylserine binding"/>
    <property type="evidence" value="ECO:0007669"/>
    <property type="project" value="TreeGrafter"/>
</dbReference>
<dbReference type="GO" id="GO:0009409">
    <property type="term" value="P:response to cold"/>
    <property type="evidence" value="ECO:0007669"/>
    <property type="project" value="TreeGrafter"/>
</dbReference>
<dbReference type="PANTHER" id="PTHR10502">
    <property type="entry name" value="ANNEXIN"/>
    <property type="match status" value="1"/>
</dbReference>
<sequence length="477" mass="53758">MSSSNNITKKYGADCQCLHRFFTGNSTSRDASTIIEMFAKRNLQELNLICRTYSGIYNQDLLGFLLQQNTTFARLAYLRAIEPCNRDADLIKEALFAHTPNINMITEIICTRPSSQIVSLKRAYQAQYNTSIDHDVSNKTNGTMKEVLLAILISSSNNNGGRINSTMGICDAKTLYEAVESGQHMDQRCILNLIKQRSIEQLKVILGSYKQLYGYEFMKFLKKEKCGAFGKSLHTVIKCIQFPEKHFSKQIRISLRTGHLQEVLIQTVVTRAGVDIKNINQVFSKKTGWSLESLIRNEFSGSCYADNHFELVATRLFQVLTALAPFSHTISIAYSLVSKFFVIIIICNVERTSCTAGANNSYMKLPNHPSLFIEFRLTGKGPHSNILVSLCEFSFAPSTQTHLFSAAYRTHFHDNSIFQEQCTGSSSNFLYIIGFHFAHCSDGFAEGLSWKNKAVWWRIQCDLISSVYGLVGVKSQS</sequence>
<dbReference type="InterPro" id="IPR018502">
    <property type="entry name" value="Annexin_repeat"/>
</dbReference>
<dbReference type="InterPro" id="IPR037104">
    <property type="entry name" value="Annexin_sf"/>
</dbReference>
<evidence type="ECO:0000313" key="7">
    <source>
        <dbReference type="EMBL" id="KAF3324318.1"/>
    </source>
</evidence>
<keyword evidence="3 6" id="KW-0106">Calcium</keyword>
<feature type="binding site" evidence="6">
    <location>
        <position position="22"/>
    </location>
    <ligand>
        <name>Ca(2+)</name>
        <dbReference type="ChEBI" id="CHEBI:29108"/>
        <label>1</label>
    </ligand>
</feature>
<protein>
    <submittedName>
        <fullName evidence="7">Annexin D7-like protein</fullName>
    </submittedName>
</protein>
<evidence type="ECO:0000256" key="3">
    <source>
        <dbReference type="ARBA" id="ARBA00022837"/>
    </source>
</evidence>
<dbReference type="SMART" id="SM00335">
    <property type="entry name" value="ANX"/>
    <property type="match status" value="3"/>
</dbReference>
<keyword evidence="8" id="KW-1185">Reference proteome</keyword>
<accession>A0A833QIV1</accession>
<dbReference type="PRINTS" id="PR00196">
    <property type="entry name" value="ANNEXIN"/>
</dbReference>
<evidence type="ECO:0000313" key="8">
    <source>
        <dbReference type="Proteomes" id="UP000623129"/>
    </source>
</evidence>
<dbReference type="GO" id="GO:0009408">
    <property type="term" value="P:response to heat"/>
    <property type="evidence" value="ECO:0007669"/>
    <property type="project" value="TreeGrafter"/>
</dbReference>
<keyword evidence="1 6" id="KW-0479">Metal-binding</keyword>
<reference evidence="7" key="1">
    <citation type="submission" date="2020-01" db="EMBL/GenBank/DDBJ databases">
        <title>Genome sequence of Kobresia littledalei, the first chromosome-level genome in the family Cyperaceae.</title>
        <authorList>
            <person name="Qu G."/>
        </authorList>
    </citation>
    <scope>NUCLEOTIDE SEQUENCE</scope>
    <source>
        <strain evidence="7">C.B.Clarke</strain>
        <tissue evidence="7">Leaf</tissue>
    </source>
</reference>
<organism evidence="7 8">
    <name type="scientific">Carex littledalei</name>
    <dbReference type="NCBI Taxonomy" id="544730"/>
    <lineage>
        <taxon>Eukaryota</taxon>
        <taxon>Viridiplantae</taxon>
        <taxon>Streptophyta</taxon>
        <taxon>Embryophyta</taxon>
        <taxon>Tracheophyta</taxon>
        <taxon>Spermatophyta</taxon>
        <taxon>Magnoliopsida</taxon>
        <taxon>Liliopsida</taxon>
        <taxon>Poales</taxon>
        <taxon>Cyperaceae</taxon>
        <taxon>Cyperoideae</taxon>
        <taxon>Cariceae</taxon>
        <taxon>Carex</taxon>
        <taxon>Carex subgen. Euthyceras</taxon>
    </lineage>
</organism>
<dbReference type="AlphaFoldDB" id="A0A833QIV1"/>
<dbReference type="GO" id="GO:0005544">
    <property type="term" value="F:calcium-dependent phospholipid binding"/>
    <property type="evidence" value="ECO:0007669"/>
    <property type="project" value="UniProtKB-KW"/>
</dbReference>
<comment type="caution">
    <text evidence="7">The sequence shown here is derived from an EMBL/GenBank/DDBJ whole genome shotgun (WGS) entry which is preliminary data.</text>
</comment>
<evidence type="ECO:0000256" key="5">
    <source>
        <dbReference type="ARBA" id="ARBA00023302"/>
    </source>
</evidence>
<dbReference type="InterPro" id="IPR009118">
    <property type="entry name" value="AnnexinD_plant"/>
</dbReference>
<evidence type="ECO:0000256" key="1">
    <source>
        <dbReference type="ARBA" id="ARBA00022723"/>
    </source>
</evidence>
<evidence type="ECO:0000256" key="2">
    <source>
        <dbReference type="ARBA" id="ARBA00022737"/>
    </source>
</evidence>
<dbReference type="GO" id="GO:0005737">
    <property type="term" value="C:cytoplasm"/>
    <property type="evidence" value="ECO:0007669"/>
    <property type="project" value="TreeGrafter"/>
</dbReference>
<dbReference type="SUPFAM" id="SSF47874">
    <property type="entry name" value="Annexin"/>
    <property type="match status" value="1"/>
</dbReference>
<feature type="binding site" evidence="6">
    <location>
        <position position="258"/>
    </location>
    <ligand>
        <name>Ca(2+)</name>
        <dbReference type="ChEBI" id="CHEBI:29108"/>
        <label>1</label>
    </ligand>
</feature>
<proteinExistence type="predicted"/>
<dbReference type="PROSITE" id="PS51897">
    <property type="entry name" value="ANNEXIN_2"/>
    <property type="match status" value="1"/>
</dbReference>
<dbReference type="PRINTS" id="PR01814">
    <property type="entry name" value="ANNEXINPLANT"/>
</dbReference>
<dbReference type="EMBL" id="SWLB01000022">
    <property type="protein sequence ID" value="KAF3324318.1"/>
    <property type="molecule type" value="Genomic_DNA"/>
</dbReference>
<dbReference type="GO" id="GO:0009651">
    <property type="term" value="P:response to salt stress"/>
    <property type="evidence" value="ECO:0007669"/>
    <property type="project" value="TreeGrafter"/>
</dbReference>
<keyword evidence="2" id="KW-0677">Repeat</keyword>
<gene>
    <name evidence="7" type="ORF">FCM35_KLT11785</name>
</gene>
<keyword evidence="4" id="KW-0041">Annexin</keyword>
<feature type="binding site" evidence="6">
    <location>
        <position position="298"/>
    </location>
    <ligand>
        <name>Ca(2+)</name>
        <dbReference type="ChEBI" id="CHEBI:29108"/>
        <label>3</label>
    </ligand>
</feature>
<dbReference type="Pfam" id="PF00191">
    <property type="entry name" value="Annexin"/>
    <property type="match status" value="3"/>
</dbReference>
<dbReference type="GO" id="GO:0005509">
    <property type="term" value="F:calcium ion binding"/>
    <property type="evidence" value="ECO:0007669"/>
    <property type="project" value="InterPro"/>
</dbReference>
<feature type="binding site" evidence="6">
    <location>
        <position position="24"/>
    </location>
    <ligand>
        <name>Ca(2+)</name>
        <dbReference type="ChEBI" id="CHEBI:29108"/>
        <label>1</label>
    </ligand>
</feature>
<evidence type="ECO:0000256" key="4">
    <source>
        <dbReference type="ARBA" id="ARBA00023216"/>
    </source>
</evidence>